<gene>
    <name evidence="2" type="ORF">Q757_04840</name>
</gene>
<dbReference type="EMBL" id="AXCV01000197">
    <property type="protein sequence ID" value="KGO31819.1"/>
    <property type="molecule type" value="Genomic_DNA"/>
</dbReference>
<dbReference type="Proteomes" id="UP000030023">
    <property type="component" value="Unassembled WGS sequence"/>
</dbReference>
<keyword evidence="1" id="KW-0812">Transmembrane</keyword>
<organism evidence="2 3">
    <name type="scientific">Oenococcus alcoholitolerans</name>
    <dbReference type="NCBI Taxonomy" id="931074"/>
    <lineage>
        <taxon>Bacteria</taxon>
        <taxon>Bacillati</taxon>
        <taxon>Bacillota</taxon>
        <taxon>Bacilli</taxon>
        <taxon>Lactobacillales</taxon>
        <taxon>Lactobacillaceae</taxon>
        <taxon>Oenococcus</taxon>
    </lineage>
</organism>
<evidence type="ECO:0000313" key="3">
    <source>
        <dbReference type="Proteomes" id="UP000030023"/>
    </source>
</evidence>
<proteinExistence type="predicted"/>
<keyword evidence="1" id="KW-0472">Membrane</keyword>
<accession>A0ABR4XRW5</accession>
<name>A0ABR4XRW5_9LACO</name>
<comment type="caution">
    <text evidence="2">The sequence shown here is derived from an EMBL/GenBank/DDBJ whole genome shotgun (WGS) entry which is preliminary data.</text>
</comment>
<evidence type="ECO:0000256" key="1">
    <source>
        <dbReference type="SAM" id="Phobius"/>
    </source>
</evidence>
<feature type="transmembrane region" description="Helical" evidence="1">
    <location>
        <begin position="16"/>
        <end position="39"/>
    </location>
</feature>
<evidence type="ECO:0000313" key="2">
    <source>
        <dbReference type="EMBL" id="KGO31819.1"/>
    </source>
</evidence>
<keyword evidence="1" id="KW-1133">Transmembrane helix</keyword>
<protein>
    <submittedName>
        <fullName evidence="2">Uncharacterized protein</fullName>
    </submittedName>
</protein>
<sequence>MINHLGKGKKDSLVNDLLICGSLSLIGLVAIGSAVYLIASNRKR</sequence>
<keyword evidence="3" id="KW-1185">Reference proteome</keyword>
<reference evidence="2 3" key="1">
    <citation type="journal article" date="2014" name="Antonie Van Leeuwenhoek">
        <title>Oenococcus alcoholitolerans sp. nov., a lactic acid bacteria isolated from cachaca and ethanol fermentation processes.</title>
        <authorList>
            <person name="Badotti F."/>
            <person name="Moreira A.P."/>
            <person name="Tonon L.A."/>
            <person name="de Lucena B.T."/>
            <person name="Gomes Fde C."/>
            <person name="Kruger R."/>
            <person name="Thompson C.C."/>
            <person name="de Morais M.A.Jr."/>
            <person name="Rosa C.A."/>
            <person name="Thompson F.L."/>
        </authorList>
    </citation>
    <scope>NUCLEOTIDE SEQUENCE [LARGE SCALE GENOMIC DNA]</scope>
    <source>
        <strain evidence="2 3">UFRJ-M7.2.18</strain>
    </source>
</reference>